<dbReference type="RefSeq" id="WP_132692870.1">
    <property type="nucleotide sequence ID" value="NZ_SKBU01000038.1"/>
</dbReference>
<evidence type="ECO:0000256" key="1">
    <source>
        <dbReference type="SAM" id="Coils"/>
    </source>
</evidence>
<evidence type="ECO:0000313" key="2">
    <source>
        <dbReference type="EMBL" id="TCJ13702.1"/>
    </source>
</evidence>
<keyword evidence="3" id="KW-1185">Reference proteome</keyword>
<keyword evidence="1" id="KW-0175">Coiled coil</keyword>
<gene>
    <name evidence="2" type="ORF">E0L93_14925</name>
</gene>
<name>A0A4V2NVJ3_9ACTN</name>
<feature type="coiled-coil region" evidence="1">
    <location>
        <begin position="3"/>
        <end position="37"/>
    </location>
</feature>
<dbReference type="Proteomes" id="UP000295244">
    <property type="component" value="Unassembled WGS sequence"/>
</dbReference>
<proteinExistence type="predicted"/>
<comment type="caution">
    <text evidence="2">The sequence shown here is derived from an EMBL/GenBank/DDBJ whole genome shotgun (WGS) entry which is preliminary data.</text>
</comment>
<dbReference type="EMBL" id="SKBU01000038">
    <property type="protein sequence ID" value="TCJ13702.1"/>
    <property type="molecule type" value="Genomic_DNA"/>
</dbReference>
<dbReference type="OrthoDB" id="9553650at2"/>
<sequence>MTEDVFESAARSYERAAEELERAVAHLRVTAQHFRDRDVPRGCAHAFAAQGHVTGAQNLLDELARLHASRARPEI</sequence>
<organism evidence="2 3">
    <name type="scientific">Rubrobacter taiwanensis</name>
    <dbReference type="NCBI Taxonomy" id="185139"/>
    <lineage>
        <taxon>Bacteria</taxon>
        <taxon>Bacillati</taxon>
        <taxon>Actinomycetota</taxon>
        <taxon>Rubrobacteria</taxon>
        <taxon>Rubrobacterales</taxon>
        <taxon>Rubrobacteraceae</taxon>
        <taxon>Rubrobacter</taxon>
    </lineage>
</organism>
<accession>A0A4V2NVJ3</accession>
<dbReference type="AlphaFoldDB" id="A0A4V2NVJ3"/>
<evidence type="ECO:0000313" key="3">
    <source>
        <dbReference type="Proteomes" id="UP000295244"/>
    </source>
</evidence>
<protein>
    <submittedName>
        <fullName evidence="2">Uncharacterized protein</fullName>
    </submittedName>
</protein>
<reference evidence="2 3" key="1">
    <citation type="submission" date="2019-03" db="EMBL/GenBank/DDBJ databases">
        <title>Whole genome sequence of a novel Rubrobacter taiwanensis strain, isolated from Yellowstone National Park.</title>
        <authorList>
            <person name="Freed S."/>
            <person name="Ramaley R.F."/>
            <person name="Kyndt J.A."/>
        </authorList>
    </citation>
    <scope>NUCLEOTIDE SEQUENCE [LARGE SCALE GENOMIC DNA]</scope>
    <source>
        <strain evidence="2 3">Yellowstone</strain>
    </source>
</reference>